<keyword evidence="2" id="KW-0067">ATP-binding</keyword>
<keyword evidence="4" id="KW-0808">Transferase</keyword>
<dbReference type="Gene3D" id="1.10.510.10">
    <property type="entry name" value="Transferase(Phosphotransferase) domain 1"/>
    <property type="match status" value="1"/>
</dbReference>
<name>A0A5P9JSR3_9ALPH</name>
<evidence type="ECO:0000259" key="3">
    <source>
        <dbReference type="PROSITE" id="PS50011"/>
    </source>
</evidence>
<dbReference type="SUPFAM" id="SSF56112">
    <property type="entry name" value="Protein kinase-like (PK-like)"/>
    <property type="match status" value="1"/>
</dbReference>
<evidence type="ECO:0000256" key="1">
    <source>
        <dbReference type="ARBA" id="ARBA00022741"/>
    </source>
</evidence>
<keyword evidence="1" id="KW-0547">Nucleotide-binding</keyword>
<keyword evidence="5" id="KW-1185">Reference proteome</keyword>
<dbReference type="GO" id="GO:0005524">
    <property type="term" value="F:ATP binding"/>
    <property type="evidence" value="ECO:0007669"/>
    <property type="project" value="UniProtKB-KW"/>
</dbReference>
<dbReference type="InterPro" id="IPR000719">
    <property type="entry name" value="Prot_kinase_dom"/>
</dbReference>
<proteinExistence type="predicted"/>
<accession>A0A5P9JSR3</accession>
<dbReference type="EMBL" id="MK955929">
    <property type="protein sequence ID" value="QFU14590.1"/>
    <property type="molecule type" value="Genomic_DNA"/>
</dbReference>
<dbReference type="PROSITE" id="PS00108">
    <property type="entry name" value="PROTEIN_KINASE_ST"/>
    <property type="match status" value="1"/>
</dbReference>
<dbReference type="SMART" id="SM00220">
    <property type="entry name" value="S_TKc"/>
    <property type="match status" value="1"/>
</dbReference>
<feature type="domain" description="Protein kinase" evidence="3">
    <location>
        <begin position="14"/>
        <end position="374"/>
    </location>
</feature>
<dbReference type="PANTHER" id="PTHR24055">
    <property type="entry name" value="MITOGEN-ACTIVATED PROTEIN KINASE"/>
    <property type="match status" value="1"/>
</dbReference>
<reference evidence="4" key="1">
    <citation type="journal article" date="2019" name="Vet. Microbiol.">
        <title>Molecular and microscopic characterisation of a novel pathogenic herpesvirus from Indian ringneck parrots (Psittacula krameri).</title>
        <authorList>
            <person name="Sutherland M."/>
            <person name="Sarker S."/>
            <person name="Raidal S.R."/>
        </authorList>
    </citation>
    <scope>NUCLEOTIDE SEQUENCE</scope>
    <source>
        <strain evidence="4">PsHV 5</strain>
    </source>
</reference>
<keyword evidence="4" id="KW-0418">Kinase</keyword>
<dbReference type="InterPro" id="IPR050117">
    <property type="entry name" value="MAPK"/>
</dbReference>
<sequence length="374" mass="42481">MYVNPKYHFTEIRLEPYELLGVGSYGNVVKSGCGRTALKRFADKNYFRWELAISLILISETHVGFGTHVRDNFLKPLAFSAKEQTIAFELMSMDLKTYVTTDSIHFTDFTWMLFVKNYLCLESAIKFMNFSCGIAHLDIKLENILVNIDPVTNMPLRFVIADFSVAGFNASSPFSACNISCPSRSSVCGFELIGKTELLLNRPNTTFIVGHGHMQPPEILLAYINGYSFNRHILDIVESFSIDIYALGQTLLEVILLRAVNVELALPISRIPSDSACDPICKKYALKVLAYRIVLEKNLAVVVPHAPPIPDRMKDITDALNKSKYRRMLKYYVDIYSKSLYPKPVTLELSDHVLNAFVLFSRFCRWEPGQRSEL</sequence>
<dbReference type="InterPro" id="IPR011009">
    <property type="entry name" value="Kinase-like_dom_sf"/>
</dbReference>
<dbReference type="InterPro" id="IPR008271">
    <property type="entry name" value="Ser/Thr_kinase_AS"/>
</dbReference>
<organism evidence="4 5">
    <name type="scientific">Psittacid alphaherpesvirus 5</name>
    <dbReference type="NCBI Taxonomy" id="2972693"/>
    <lineage>
        <taxon>Viruses</taxon>
        <taxon>Duplodnaviria</taxon>
        <taxon>Heunggongvirae</taxon>
        <taxon>Peploviricota</taxon>
        <taxon>Herviviricetes</taxon>
        <taxon>Herpesvirales</taxon>
        <taxon>Orthoherpesviridae</taxon>
        <taxon>Alphaherpesvirinae</taxon>
        <taxon>Iltovirus</taxon>
        <taxon>Iltovirus psittacidalpha5</taxon>
    </lineage>
</organism>
<evidence type="ECO:0000313" key="4">
    <source>
        <dbReference type="EMBL" id="QFU14590.1"/>
    </source>
</evidence>
<dbReference type="Proteomes" id="UP001162227">
    <property type="component" value="Segment"/>
</dbReference>
<protein>
    <submittedName>
        <fullName evidence="4">Tegument serine/threonine protein kinase</fullName>
    </submittedName>
</protein>
<keyword evidence="4" id="KW-0723">Serine/threonine-protein kinase</keyword>
<reference evidence="4" key="2">
    <citation type="submission" date="2019-05" db="EMBL/GenBank/DDBJ databases">
        <authorList>
            <person name="Sutherland M."/>
            <person name="Sarker S."/>
            <person name="Raidal S.R."/>
        </authorList>
    </citation>
    <scope>NUCLEOTIDE SEQUENCE</scope>
    <source>
        <strain evidence="4">PsHV 5</strain>
    </source>
</reference>
<evidence type="ECO:0000313" key="5">
    <source>
        <dbReference type="Proteomes" id="UP001162227"/>
    </source>
</evidence>
<evidence type="ECO:0000256" key="2">
    <source>
        <dbReference type="ARBA" id="ARBA00022840"/>
    </source>
</evidence>
<dbReference type="GO" id="GO:0004674">
    <property type="term" value="F:protein serine/threonine kinase activity"/>
    <property type="evidence" value="ECO:0007669"/>
    <property type="project" value="UniProtKB-KW"/>
</dbReference>
<dbReference type="PROSITE" id="PS50011">
    <property type="entry name" value="PROTEIN_KINASE_DOM"/>
    <property type="match status" value="1"/>
</dbReference>